<dbReference type="STRING" id="561720.SAMN06275492_1632"/>
<proteinExistence type="predicted"/>
<reference evidence="2" key="1">
    <citation type="submission" date="2017-04" db="EMBL/GenBank/DDBJ databases">
        <authorList>
            <person name="Varghese N."/>
            <person name="Submissions S."/>
        </authorList>
    </citation>
    <scope>NUCLEOTIDE SEQUENCE [LARGE SCALE GENOMIC DNA]</scope>
    <source>
        <strain evidence="2">USBA 82</strain>
    </source>
</reference>
<evidence type="ECO:0008006" key="3">
    <source>
        <dbReference type="Google" id="ProtNLM"/>
    </source>
</evidence>
<organism evidence="1 2">
    <name type="scientific">Dethiosulfovibrio salsuginis</name>
    <dbReference type="NCBI Taxonomy" id="561720"/>
    <lineage>
        <taxon>Bacteria</taxon>
        <taxon>Thermotogati</taxon>
        <taxon>Synergistota</taxon>
        <taxon>Synergistia</taxon>
        <taxon>Synergistales</taxon>
        <taxon>Dethiosulfovibrionaceae</taxon>
        <taxon>Dethiosulfovibrio</taxon>
    </lineage>
</organism>
<keyword evidence="2" id="KW-1185">Reference proteome</keyword>
<dbReference type="Proteomes" id="UP000193355">
    <property type="component" value="Unassembled WGS sequence"/>
</dbReference>
<evidence type="ECO:0000313" key="1">
    <source>
        <dbReference type="EMBL" id="SMG52486.1"/>
    </source>
</evidence>
<dbReference type="SUPFAM" id="SSF53067">
    <property type="entry name" value="Actin-like ATPase domain"/>
    <property type="match status" value="2"/>
</dbReference>
<dbReference type="AlphaFoldDB" id="A0A1X7LF39"/>
<evidence type="ECO:0000313" key="2">
    <source>
        <dbReference type="Proteomes" id="UP000193355"/>
    </source>
</evidence>
<gene>
    <name evidence="1" type="ORF">SAMN06275492_1632</name>
</gene>
<sequence>MSSPKVRIKSKKPIHATVGIDFGTSFTKIAYRFEGNQDNKVYPLEINAGAENGYLMPSLMAFDEGRILLGQDAENFLSENKWGKGARYLKMLFLGANKSMGMTDKAEYKDNMHRFNAYCTECNLSEELRNPGYMIAIYLSWIIKTAQKSIREAVSRQKDDREIIFSYNICLPIDSYEQKDVLNNCEKTLDIIRDLMGQDGYSLDFDLLEYISLLWQKDFSSYEDTQKRKPDINLVPEAVALTACYTESLGAEYKIHGVIDIGAGTVDFSIFNINNEDGEKTINWYNAVTIPGGVDEIEADLFKFFAKQGEYLSSRQISLKLTKLSLKAYPQSEETIEIVETKLKKIWEDSRFSVWGPAYDKNTDARSWDKDMVKVLICGGGSDLPGTEDIFGQCWYEPSWGPYPVEKLRTNPRNFAGDPHIFHRMIVAYGLTIPTPTLSDFNLPKDCPDQTPKRIYAKTERDGYYGAVYNDTH</sequence>
<accession>A0A1X7LF39</accession>
<protein>
    <recommendedName>
        <fullName evidence="3">Hsp70 family protein</fullName>
    </recommendedName>
</protein>
<name>A0A1X7LF39_9BACT</name>
<dbReference type="OrthoDB" id="5464671at2"/>
<dbReference type="InterPro" id="IPR043129">
    <property type="entry name" value="ATPase_NBD"/>
</dbReference>
<dbReference type="RefSeq" id="WP_085545752.1">
    <property type="nucleotide sequence ID" value="NZ_FXBB01000063.1"/>
</dbReference>
<dbReference type="Gene3D" id="3.30.420.40">
    <property type="match status" value="2"/>
</dbReference>
<dbReference type="EMBL" id="FXBB01000063">
    <property type="protein sequence ID" value="SMG52486.1"/>
    <property type="molecule type" value="Genomic_DNA"/>
</dbReference>